<protein>
    <submittedName>
        <fullName evidence="1">Uncharacterized protein</fullName>
    </submittedName>
</protein>
<name>A0ABR0A484_9CRUS</name>
<dbReference type="EMBL" id="JAOYFB010000036">
    <property type="protein sequence ID" value="KAK4019951.1"/>
    <property type="molecule type" value="Genomic_DNA"/>
</dbReference>
<evidence type="ECO:0000313" key="2">
    <source>
        <dbReference type="Proteomes" id="UP001234178"/>
    </source>
</evidence>
<reference evidence="1 2" key="1">
    <citation type="journal article" date="2023" name="Nucleic Acids Res.">
        <title>The hologenome of Daphnia magna reveals possible DNA methylation and microbiome-mediated evolution of the host genome.</title>
        <authorList>
            <person name="Chaturvedi A."/>
            <person name="Li X."/>
            <person name="Dhandapani V."/>
            <person name="Marshall H."/>
            <person name="Kissane S."/>
            <person name="Cuenca-Cambronero M."/>
            <person name="Asole G."/>
            <person name="Calvet F."/>
            <person name="Ruiz-Romero M."/>
            <person name="Marangio P."/>
            <person name="Guigo R."/>
            <person name="Rago D."/>
            <person name="Mirbahai L."/>
            <person name="Eastwood N."/>
            <person name="Colbourne J.K."/>
            <person name="Zhou J."/>
            <person name="Mallon E."/>
            <person name="Orsini L."/>
        </authorList>
    </citation>
    <scope>NUCLEOTIDE SEQUENCE [LARGE SCALE GENOMIC DNA]</scope>
    <source>
        <strain evidence="1">LRV0_1</strain>
    </source>
</reference>
<accession>A0ABR0A484</accession>
<comment type="caution">
    <text evidence="1">The sequence shown here is derived from an EMBL/GenBank/DDBJ whole genome shotgun (WGS) entry which is preliminary data.</text>
</comment>
<sequence length="106" mass="12153">MNFHFLLALHVYNHRHFARFIQDHYPLQTSAVTYTVSLIPIERAAKLPEKISFFVVVVIGGVRRANFACVCCFSLIKQVEVKKTYTKLSYKNERVSTKFTEATAPG</sequence>
<evidence type="ECO:0000313" key="1">
    <source>
        <dbReference type="EMBL" id="KAK4019951.1"/>
    </source>
</evidence>
<gene>
    <name evidence="1" type="ORF">OUZ56_001949</name>
</gene>
<proteinExistence type="predicted"/>
<dbReference type="Proteomes" id="UP001234178">
    <property type="component" value="Unassembled WGS sequence"/>
</dbReference>
<keyword evidence="2" id="KW-1185">Reference proteome</keyword>
<organism evidence="1 2">
    <name type="scientific">Daphnia magna</name>
    <dbReference type="NCBI Taxonomy" id="35525"/>
    <lineage>
        <taxon>Eukaryota</taxon>
        <taxon>Metazoa</taxon>
        <taxon>Ecdysozoa</taxon>
        <taxon>Arthropoda</taxon>
        <taxon>Crustacea</taxon>
        <taxon>Branchiopoda</taxon>
        <taxon>Diplostraca</taxon>
        <taxon>Cladocera</taxon>
        <taxon>Anomopoda</taxon>
        <taxon>Daphniidae</taxon>
        <taxon>Daphnia</taxon>
    </lineage>
</organism>